<protein>
    <submittedName>
        <fullName evidence="5">Calcium-binding protein</fullName>
    </submittedName>
</protein>
<sequence>MLTSRVTRPRQLLAVGVLSAVGFVAPAAPAGAAGETCLGAPATIVGSGTINGTSGPDVIVGSAVADTIDGGGGHDYICAGAGNDHILGGAGDDQVNDGAGADVVDLGAGADHLTTYSVKDQHDVFQGGPDLDSIHYDRTATVKVNLRTTFADDGEAGEADKISGIEVVSGGSGNDTLTGSDGPDLLFGGNGNDTLTGGLGSDFVNGQEGDDLLVESVADQVADVIYGGNGTDEVSYANRTVSIYIFLTGVPFSGEYDEGDVIHEVENARGGKKHDFIEGTAGGNILIGGDGSDHIVDGLGSDRADGGNGCDFFEQPAGVDFDDVLIGGAGACDEISYGARSSSYHLNINLAAPSSSQGWVFEGDLIEGVEGAYGGAGNDTISGTRTANRLGGGPGSDVLNGVGGADELYANDGVGGNDTVNGGSGRDRAYIDGGDSITNVESTL</sequence>
<organism evidence="5 6">
    <name type="scientific">Nocardioides humilatus</name>
    <dbReference type="NCBI Taxonomy" id="2607660"/>
    <lineage>
        <taxon>Bacteria</taxon>
        <taxon>Bacillati</taxon>
        <taxon>Actinomycetota</taxon>
        <taxon>Actinomycetes</taxon>
        <taxon>Propionibacteriales</taxon>
        <taxon>Nocardioidaceae</taxon>
        <taxon>Nocardioides</taxon>
    </lineage>
</organism>
<evidence type="ECO:0000256" key="4">
    <source>
        <dbReference type="SAM" id="SignalP"/>
    </source>
</evidence>
<comment type="caution">
    <text evidence="5">The sequence shown here is derived from an EMBL/GenBank/DDBJ whole genome shotgun (WGS) entry which is preliminary data.</text>
</comment>
<dbReference type="InterPro" id="IPR011049">
    <property type="entry name" value="Serralysin-like_metalloprot_C"/>
</dbReference>
<accession>A0A5B1LCY2</accession>
<dbReference type="Pfam" id="PF00353">
    <property type="entry name" value="HemolysinCabind"/>
    <property type="match status" value="6"/>
</dbReference>
<dbReference type="GO" id="GO:0005576">
    <property type="term" value="C:extracellular region"/>
    <property type="evidence" value="ECO:0007669"/>
    <property type="project" value="UniProtKB-SubCell"/>
</dbReference>
<keyword evidence="4" id="KW-0732">Signal</keyword>
<name>A0A5B1LCY2_9ACTN</name>
<feature type="chain" id="PRO_5038642859" evidence="4">
    <location>
        <begin position="28"/>
        <end position="444"/>
    </location>
</feature>
<evidence type="ECO:0000256" key="1">
    <source>
        <dbReference type="ARBA" id="ARBA00004613"/>
    </source>
</evidence>
<dbReference type="PANTHER" id="PTHR38340:SF1">
    <property type="entry name" value="S-LAYER PROTEIN"/>
    <property type="match status" value="1"/>
</dbReference>
<comment type="subcellular location">
    <subcellularLocation>
        <location evidence="1">Secreted</location>
    </subcellularLocation>
</comment>
<dbReference type="InterPro" id="IPR018511">
    <property type="entry name" value="Hemolysin-typ_Ca-bd_CS"/>
</dbReference>
<dbReference type="PROSITE" id="PS00330">
    <property type="entry name" value="HEMOLYSIN_CALCIUM"/>
    <property type="match status" value="3"/>
</dbReference>
<keyword evidence="2" id="KW-0964">Secreted</keyword>
<evidence type="ECO:0000256" key="3">
    <source>
        <dbReference type="SAM" id="MobiDB-lite"/>
    </source>
</evidence>
<dbReference type="AlphaFoldDB" id="A0A5B1LCY2"/>
<dbReference type="PANTHER" id="PTHR38340">
    <property type="entry name" value="S-LAYER PROTEIN"/>
    <property type="match status" value="1"/>
</dbReference>
<evidence type="ECO:0000313" key="6">
    <source>
        <dbReference type="Proteomes" id="UP000325003"/>
    </source>
</evidence>
<reference evidence="5 6" key="1">
    <citation type="submission" date="2019-09" db="EMBL/GenBank/DDBJ databases">
        <title>Nocardioides panacisoli sp. nov., isolated from the soil of a ginseng field.</title>
        <authorList>
            <person name="Cho C."/>
        </authorList>
    </citation>
    <scope>NUCLEOTIDE SEQUENCE [LARGE SCALE GENOMIC DNA]</scope>
    <source>
        <strain evidence="5 6">BN130099</strain>
    </source>
</reference>
<dbReference type="RefSeq" id="WP_149727847.1">
    <property type="nucleotide sequence ID" value="NZ_VUJV01000003.1"/>
</dbReference>
<dbReference type="Gene3D" id="2.150.10.10">
    <property type="entry name" value="Serralysin-like metalloprotease, C-terminal"/>
    <property type="match status" value="3"/>
</dbReference>
<evidence type="ECO:0000313" key="5">
    <source>
        <dbReference type="EMBL" id="KAA1418505.1"/>
    </source>
</evidence>
<dbReference type="EMBL" id="VUJV01000003">
    <property type="protein sequence ID" value="KAA1418505.1"/>
    <property type="molecule type" value="Genomic_DNA"/>
</dbReference>
<dbReference type="Proteomes" id="UP000325003">
    <property type="component" value="Unassembled WGS sequence"/>
</dbReference>
<gene>
    <name evidence="5" type="ORF">F0U44_08320</name>
</gene>
<keyword evidence="6" id="KW-1185">Reference proteome</keyword>
<reference evidence="5 6" key="2">
    <citation type="submission" date="2019-09" db="EMBL/GenBank/DDBJ databases">
        <authorList>
            <person name="Jin C."/>
        </authorList>
    </citation>
    <scope>NUCLEOTIDE SEQUENCE [LARGE SCALE GENOMIC DNA]</scope>
    <source>
        <strain evidence="5 6">BN130099</strain>
    </source>
</reference>
<dbReference type="SUPFAM" id="SSF51120">
    <property type="entry name" value="beta-Roll"/>
    <property type="match status" value="3"/>
</dbReference>
<proteinExistence type="predicted"/>
<feature type="signal peptide" evidence="4">
    <location>
        <begin position="1"/>
        <end position="27"/>
    </location>
</feature>
<dbReference type="InterPro" id="IPR050557">
    <property type="entry name" value="RTX_toxin/Mannuronan_C5-epim"/>
</dbReference>
<dbReference type="InterPro" id="IPR001343">
    <property type="entry name" value="Hemolysn_Ca-bd"/>
</dbReference>
<feature type="region of interest" description="Disordered" evidence="3">
    <location>
        <begin position="415"/>
        <end position="435"/>
    </location>
</feature>
<dbReference type="GO" id="GO:0005509">
    <property type="term" value="F:calcium ion binding"/>
    <property type="evidence" value="ECO:0007669"/>
    <property type="project" value="InterPro"/>
</dbReference>
<evidence type="ECO:0000256" key="2">
    <source>
        <dbReference type="ARBA" id="ARBA00022525"/>
    </source>
</evidence>
<dbReference type="PRINTS" id="PR00313">
    <property type="entry name" value="CABNDNGRPT"/>
</dbReference>